<evidence type="ECO:0000313" key="6">
    <source>
        <dbReference type="Proteomes" id="UP000006875"/>
    </source>
</evidence>
<dbReference type="HOGENOM" id="CLU_173184_0_0_0"/>
<dbReference type="InterPro" id="IPR007561">
    <property type="entry name" value="Cell_div_SepF/SepF-rel"/>
</dbReference>
<comment type="function">
    <text evidence="4">Cell division protein that is part of the divisome complex and is recruited early to the Z-ring. Probably stimulates Z-ring formation, perhaps through the cross-linking of FtsZ protofilaments. Its function overlaps with FtsA.</text>
</comment>
<dbReference type="Pfam" id="PF04472">
    <property type="entry name" value="SepF"/>
    <property type="match status" value="1"/>
</dbReference>
<evidence type="ECO:0000256" key="1">
    <source>
        <dbReference type="ARBA" id="ARBA00022618"/>
    </source>
</evidence>
<dbReference type="KEGG" id="ipo:Ilyop_0847"/>
<dbReference type="InterPro" id="IPR023052">
    <property type="entry name" value="Cell_div_SepF"/>
</dbReference>
<organism evidence="5 6">
    <name type="scientific">Ilyobacter polytropus (strain ATCC 51220 / DSM 2926 / LMG 16218 / CuHBu1)</name>
    <dbReference type="NCBI Taxonomy" id="572544"/>
    <lineage>
        <taxon>Bacteria</taxon>
        <taxon>Fusobacteriati</taxon>
        <taxon>Fusobacteriota</taxon>
        <taxon>Fusobacteriia</taxon>
        <taxon>Fusobacteriales</taxon>
        <taxon>Fusobacteriaceae</taxon>
        <taxon>Ilyobacter</taxon>
    </lineage>
</organism>
<accession>E3H7Q1</accession>
<keyword evidence="2" id="KW-0717">Septation</keyword>
<dbReference type="PANTHER" id="PTHR35798">
    <property type="entry name" value="CELL DIVISION PROTEIN SEPF"/>
    <property type="match status" value="1"/>
</dbReference>
<keyword evidence="1" id="KW-0132">Cell division</keyword>
<evidence type="ECO:0000313" key="5">
    <source>
        <dbReference type="EMBL" id="ADO82633.1"/>
    </source>
</evidence>
<sequence length="107" mass="12369">MNFDIVFLKPEKFEECMSIVEHIKKERIVHINLSKLDAKNSQRVLDFVSGAVYIQEAQIIQPGEQVFCSVPKGKSYFMDGKEKALKGDTELIDLRYDEEEEIKPKFG</sequence>
<dbReference type="OrthoDB" id="89513at2"/>
<evidence type="ECO:0000256" key="2">
    <source>
        <dbReference type="ARBA" id="ARBA00023210"/>
    </source>
</evidence>
<dbReference type="AlphaFoldDB" id="E3H7Q1"/>
<dbReference type="PANTHER" id="PTHR35798:SF1">
    <property type="entry name" value="CELL DIVISION PROTEIN SEPF"/>
    <property type="match status" value="1"/>
</dbReference>
<proteinExistence type="predicted"/>
<dbReference type="EMBL" id="CP002281">
    <property type="protein sequence ID" value="ADO82633.1"/>
    <property type="molecule type" value="Genomic_DNA"/>
</dbReference>
<dbReference type="RefSeq" id="WP_013387303.1">
    <property type="nucleotide sequence ID" value="NC_014632.1"/>
</dbReference>
<name>E3H7Q1_ILYPC</name>
<dbReference type="InterPro" id="IPR038594">
    <property type="entry name" value="SepF-like_sf"/>
</dbReference>
<gene>
    <name evidence="5" type="ordered locus">Ilyop_0847</name>
</gene>
<keyword evidence="3" id="KW-0131">Cell cycle</keyword>
<keyword evidence="6" id="KW-1185">Reference proteome</keyword>
<dbReference type="GO" id="GO:0000917">
    <property type="term" value="P:division septum assembly"/>
    <property type="evidence" value="ECO:0007669"/>
    <property type="project" value="UniProtKB-KW"/>
</dbReference>
<evidence type="ECO:0000256" key="3">
    <source>
        <dbReference type="ARBA" id="ARBA00023306"/>
    </source>
</evidence>
<dbReference type="eggNOG" id="COG1799">
    <property type="taxonomic scope" value="Bacteria"/>
</dbReference>
<dbReference type="Gene3D" id="3.30.110.150">
    <property type="entry name" value="SepF-like protein"/>
    <property type="match status" value="1"/>
</dbReference>
<dbReference type="Proteomes" id="UP000006875">
    <property type="component" value="Chromosome"/>
</dbReference>
<reference evidence="5 6" key="1">
    <citation type="journal article" date="2010" name="Stand. Genomic Sci.">
        <title>Complete genome sequence of Ilyobacter polytropus type strain (CuHbu1).</title>
        <authorList>
            <person name="Sikorski J."/>
            <person name="Chertkov O."/>
            <person name="Lapidus A."/>
            <person name="Nolan M."/>
            <person name="Lucas S."/>
            <person name="Del Rio T.G."/>
            <person name="Tice H."/>
            <person name="Cheng J.F."/>
            <person name="Tapia R."/>
            <person name="Han C."/>
            <person name="Goodwin L."/>
            <person name="Pitluck S."/>
            <person name="Liolios K."/>
            <person name="Ivanova N."/>
            <person name="Mavromatis K."/>
            <person name="Mikhailova N."/>
            <person name="Pati A."/>
            <person name="Chen A."/>
            <person name="Palaniappan K."/>
            <person name="Land M."/>
            <person name="Hauser L."/>
            <person name="Chang Y.J."/>
            <person name="Jeffries C.D."/>
            <person name="Brambilla E."/>
            <person name="Yasawong M."/>
            <person name="Rohde M."/>
            <person name="Pukall R."/>
            <person name="Spring S."/>
            <person name="Goker M."/>
            <person name="Woyke T."/>
            <person name="Bristow J."/>
            <person name="Eisen J.A."/>
            <person name="Markowitz V."/>
            <person name="Hugenholtz P."/>
            <person name="Kyrpides N.C."/>
            <person name="Klenk H.P."/>
        </authorList>
    </citation>
    <scope>NUCLEOTIDE SEQUENCE [LARGE SCALE GENOMIC DNA]</scope>
    <source>
        <strain evidence="6">ATCC 51220 / DSM 2926 / LMG 16218 / CuHBu1</strain>
    </source>
</reference>
<dbReference type="STRING" id="572544.Ilyop_0847"/>
<evidence type="ECO:0008006" key="7">
    <source>
        <dbReference type="Google" id="ProtNLM"/>
    </source>
</evidence>
<evidence type="ECO:0000256" key="4">
    <source>
        <dbReference type="ARBA" id="ARBA00044936"/>
    </source>
</evidence>
<protein>
    <recommendedName>
        <fullName evidence="7">Cell division protein SepF</fullName>
    </recommendedName>
</protein>